<comment type="caution">
    <text evidence="2">The sequence shown here is derived from an EMBL/GenBank/DDBJ whole genome shotgun (WGS) entry which is preliminary data.</text>
</comment>
<dbReference type="GO" id="GO:0032259">
    <property type="term" value="P:methylation"/>
    <property type="evidence" value="ECO:0007669"/>
    <property type="project" value="UniProtKB-KW"/>
</dbReference>
<accession>A0AAN4Q6H9</accession>
<dbReference type="AlphaFoldDB" id="A0AAN4Q6H9"/>
<gene>
    <name evidence="2" type="ORF">KPSA3_03936</name>
</gene>
<name>A0AAN4Q6H9_PSESF</name>
<evidence type="ECO:0000313" key="2">
    <source>
        <dbReference type="EMBL" id="GBH17959.1"/>
    </source>
</evidence>
<reference evidence="2 3" key="1">
    <citation type="submission" date="2018-04" db="EMBL/GenBank/DDBJ databases">
        <title>Draft genome sequence of Pseudomonas syringae pv. actinidiae biovar 3 strains isolated from kiwifruit in Kagawa prefecture.</title>
        <authorList>
            <person name="Tabuchi M."/>
            <person name="Saito M."/>
            <person name="Fujiwara S."/>
            <person name="Sasa N."/>
            <person name="Akimitsu K."/>
            <person name="Gomi K."/>
            <person name="Konishi-Sugita S."/>
            <person name="Hamano K."/>
            <person name="Kataoka I."/>
        </authorList>
    </citation>
    <scope>NUCLEOTIDE SEQUENCE [LARGE SCALE GENOMIC DNA]</scope>
    <source>
        <strain evidence="2 3">MAFF212211</strain>
    </source>
</reference>
<keyword evidence="2" id="KW-0489">Methyltransferase</keyword>
<sequence>MSDVQLRTAPLRSGRWQLPLAVFALITPRHDNAALVLSSISVTIHEPRLFERRICLPPTHKHSCMEDTPNIPAVIGASPEDTVTRESLYEQAWSTPMTKIAERYGVSSSYLARVFTHLNIPRPAVGYWAKVAAGKRKATPPLPEVQPGALLAWSRNGAPEQISRTPPKSPAKIRTRSPDRMAVLPRRHPLLVDVEEYFKKAQETDEGYLRPSKRSMADLIVSRSGVNQAVDFANQLFLALMKKGLAVALSDPTTHMGRESVDHREVASNRYVHPAVWRPQRPTVVYVGTVVFGLSIYEISEYVHVKRPEKKYVRLTALPVSKRRSDYPDRWMMSADMPSSRLCLQVYSPYHSVEWIQRWTENKPGDLASKIPGIVTSLLAEAPILAGKVEIERIRSEQERQRHQLQMEEWRRKEDEKRRLKVIQDSRDRLETVIQTWAKVNSIQAFFEDIVQNAQRLETQERQAVLDRLAKAMELIGDLDALKHFEAWNPPKI</sequence>
<evidence type="ECO:0000313" key="3">
    <source>
        <dbReference type="Proteomes" id="UP000248291"/>
    </source>
</evidence>
<keyword evidence="1" id="KW-0175">Coiled coil</keyword>
<dbReference type="Proteomes" id="UP000248291">
    <property type="component" value="Unassembled WGS sequence"/>
</dbReference>
<evidence type="ECO:0000256" key="1">
    <source>
        <dbReference type="SAM" id="Coils"/>
    </source>
</evidence>
<dbReference type="EMBL" id="BGKA01000129">
    <property type="protein sequence ID" value="GBH17959.1"/>
    <property type="molecule type" value="Genomic_DNA"/>
</dbReference>
<organism evidence="2 3">
    <name type="scientific">Pseudomonas syringae pv. actinidiae</name>
    <dbReference type="NCBI Taxonomy" id="103796"/>
    <lineage>
        <taxon>Bacteria</taxon>
        <taxon>Pseudomonadati</taxon>
        <taxon>Pseudomonadota</taxon>
        <taxon>Gammaproteobacteria</taxon>
        <taxon>Pseudomonadales</taxon>
        <taxon>Pseudomonadaceae</taxon>
        <taxon>Pseudomonas</taxon>
        <taxon>Pseudomonas syringae</taxon>
    </lineage>
</organism>
<dbReference type="GO" id="GO:0008168">
    <property type="term" value="F:methyltransferase activity"/>
    <property type="evidence" value="ECO:0007669"/>
    <property type="project" value="UniProtKB-KW"/>
</dbReference>
<protein>
    <submittedName>
        <fullName evidence="2">Predicted rRNA methylase YqxC</fullName>
    </submittedName>
</protein>
<keyword evidence="2" id="KW-0808">Transferase</keyword>
<feature type="coiled-coil region" evidence="1">
    <location>
        <begin position="388"/>
        <end position="433"/>
    </location>
</feature>
<proteinExistence type="predicted"/>